<name>A0AAU0UKK0_9FIRM</name>
<dbReference type="Gene3D" id="3.10.350.10">
    <property type="entry name" value="LysM domain"/>
    <property type="match status" value="1"/>
</dbReference>
<gene>
    <name evidence="2" type="ORF">MFMK1_000473</name>
</gene>
<dbReference type="Proteomes" id="UP001329915">
    <property type="component" value="Chromosome"/>
</dbReference>
<feature type="domain" description="LysM" evidence="1">
    <location>
        <begin position="3"/>
        <end position="47"/>
    </location>
</feature>
<dbReference type="SUPFAM" id="SSF54106">
    <property type="entry name" value="LysM domain"/>
    <property type="match status" value="1"/>
</dbReference>
<evidence type="ECO:0000259" key="1">
    <source>
        <dbReference type="PROSITE" id="PS51782"/>
    </source>
</evidence>
<dbReference type="InterPro" id="IPR020481">
    <property type="entry name" value="Intracell_prot_inh_BsuPI"/>
</dbReference>
<evidence type="ECO:0000313" key="2">
    <source>
        <dbReference type="EMBL" id="WRO20684.1"/>
    </source>
</evidence>
<dbReference type="InterPro" id="IPR018392">
    <property type="entry name" value="LysM"/>
</dbReference>
<dbReference type="AlphaFoldDB" id="A0AAU0UKK0"/>
<evidence type="ECO:0000313" key="3">
    <source>
        <dbReference type="Proteomes" id="UP001329915"/>
    </source>
</evidence>
<proteinExistence type="predicted"/>
<dbReference type="Pfam" id="PF01476">
    <property type="entry name" value="LysM"/>
    <property type="match status" value="1"/>
</dbReference>
<dbReference type="InterPro" id="IPR036779">
    <property type="entry name" value="LysM_dom_sf"/>
</dbReference>
<sequence>MFITHEVQPGETLETIARHYSVSVPEITEINEISNPQVIRTRVIIRIPVPIIPPTIPSPRPIQNISSRVINGILYIFSTDRMFYFRGQSVRLLLVKINITSRPITLTYNTSQRFDFFVRRGLSGPIIWQWSEDRVFTQVVQRITLQPGESQIFRATWNQETNEGRQVTPGVYRILAENVARELRGRRIPVLIRIR</sequence>
<keyword evidence="3" id="KW-1185">Reference proteome</keyword>
<protein>
    <recommendedName>
        <fullName evidence="1">LysM domain-containing protein</fullName>
    </recommendedName>
</protein>
<accession>A0AAU0UKK0</accession>
<dbReference type="InterPro" id="IPR038144">
    <property type="entry name" value="IPI"/>
</dbReference>
<dbReference type="EMBL" id="CP121694">
    <property type="protein sequence ID" value="WRO20684.1"/>
    <property type="molecule type" value="Genomic_DNA"/>
</dbReference>
<reference evidence="2 3" key="1">
    <citation type="submission" date="2023-04" db="EMBL/GenBank/DDBJ databases">
        <authorList>
            <person name="Hsu D."/>
        </authorList>
    </citation>
    <scope>NUCLEOTIDE SEQUENCE [LARGE SCALE GENOMIC DNA]</scope>
    <source>
        <strain evidence="2 3">MK1</strain>
    </source>
</reference>
<dbReference type="KEGG" id="dbc:MFMK1_000473"/>
<dbReference type="CDD" id="cd00118">
    <property type="entry name" value="LysM"/>
    <property type="match status" value="1"/>
</dbReference>
<dbReference type="RefSeq" id="WP_366923570.1">
    <property type="nucleotide sequence ID" value="NZ_CP121694.1"/>
</dbReference>
<dbReference type="Pfam" id="PF12690">
    <property type="entry name" value="BsuPI"/>
    <property type="match status" value="1"/>
</dbReference>
<dbReference type="SMART" id="SM00257">
    <property type="entry name" value="LysM"/>
    <property type="match status" value="1"/>
</dbReference>
<dbReference type="PROSITE" id="PS51782">
    <property type="entry name" value="LYSM"/>
    <property type="match status" value="1"/>
</dbReference>
<organism evidence="2 3">
    <name type="scientific">Metallumcola ferriviriculae</name>
    <dbReference type="NCBI Taxonomy" id="3039180"/>
    <lineage>
        <taxon>Bacteria</taxon>
        <taxon>Bacillati</taxon>
        <taxon>Bacillota</taxon>
        <taxon>Clostridia</taxon>
        <taxon>Neomoorellales</taxon>
        <taxon>Desulfitibacteraceae</taxon>
        <taxon>Metallumcola</taxon>
    </lineage>
</organism>
<dbReference type="Gene3D" id="2.60.40.2360">
    <property type="entry name" value="Intracellular proteinase inhibitor BsuPI"/>
    <property type="match status" value="1"/>
</dbReference>